<sequence length="536" mass="58501">MATSNSSSANQSSNSVYRNSAASAAAMNGHSLPHSPSTHSFRAPFLSPASRPSSSLWSPPPLPPPPLPYNAAFLGSSSSSAPASPAASSALLALPKNPKPPFPSTRLSEKLTVQDKPWLATKDSRTRTAWWLTLSCFLLGVIASGIVCWQGIASVVKLDDSQLCLVMDEQFSSGDIDQDSWSRDVELSGFDNGEFSMTTSSSDNAYIQNGQLYIFPTLTSDTVSNVLDGGSYTLQDCTASAPPSPPVNQTNTDDVCSVTSSAGTGTVINPVMSARLSTKGKKSIRFGKVEFRAKMPRGDWLWPKVFMLPENNTYGPGLMSGEIDLLLSRGNLPPYPATIGSVHSMTSRFLYSPVPPSMFSPIFPISSPTPVTAAYTLLGQVYGYFTEKQKSFNDEWHIFGMEWTQDWARMYVDNRLGAVLDLRFQKGGQDGYFWKKAKFPETAENQTMKFAVQNPWEGQTVAAPFDQDFHLVIALAAGGTSGWFPDGQGGKPWFDASGIAMQEFAKAQDTWSKTWPENPDDRALRLDYVKMWQLCK</sequence>
<evidence type="ECO:0000313" key="2">
    <source>
        <dbReference type="Proteomes" id="UP000308600"/>
    </source>
</evidence>
<dbReference type="Proteomes" id="UP000308600">
    <property type="component" value="Unassembled WGS sequence"/>
</dbReference>
<evidence type="ECO:0000313" key="1">
    <source>
        <dbReference type="EMBL" id="TFK65988.1"/>
    </source>
</evidence>
<organism evidence="1 2">
    <name type="scientific">Pluteus cervinus</name>
    <dbReference type="NCBI Taxonomy" id="181527"/>
    <lineage>
        <taxon>Eukaryota</taxon>
        <taxon>Fungi</taxon>
        <taxon>Dikarya</taxon>
        <taxon>Basidiomycota</taxon>
        <taxon>Agaricomycotina</taxon>
        <taxon>Agaricomycetes</taxon>
        <taxon>Agaricomycetidae</taxon>
        <taxon>Agaricales</taxon>
        <taxon>Pluteineae</taxon>
        <taxon>Pluteaceae</taxon>
        <taxon>Pluteus</taxon>
    </lineage>
</organism>
<proteinExistence type="predicted"/>
<protein>
    <submittedName>
        <fullName evidence="1">Concanavalin A-like lectin/glucanase</fullName>
    </submittedName>
</protein>
<name>A0ACD3AJA4_9AGAR</name>
<accession>A0ACD3AJA4</accession>
<gene>
    <name evidence="1" type="ORF">BDN72DRAFT_772653</name>
</gene>
<keyword evidence="2" id="KW-1185">Reference proteome</keyword>
<dbReference type="EMBL" id="ML208419">
    <property type="protein sequence ID" value="TFK65988.1"/>
    <property type="molecule type" value="Genomic_DNA"/>
</dbReference>
<reference evidence="1 2" key="1">
    <citation type="journal article" date="2019" name="Nat. Ecol. Evol.">
        <title>Megaphylogeny resolves global patterns of mushroom evolution.</title>
        <authorList>
            <person name="Varga T."/>
            <person name="Krizsan K."/>
            <person name="Foldi C."/>
            <person name="Dima B."/>
            <person name="Sanchez-Garcia M."/>
            <person name="Sanchez-Ramirez S."/>
            <person name="Szollosi G.J."/>
            <person name="Szarkandi J.G."/>
            <person name="Papp V."/>
            <person name="Albert L."/>
            <person name="Andreopoulos W."/>
            <person name="Angelini C."/>
            <person name="Antonin V."/>
            <person name="Barry K.W."/>
            <person name="Bougher N.L."/>
            <person name="Buchanan P."/>
            <person name="Buyck B."/>
            <person name="Bense V."/>
            <person name="Catcheside P."/>
            <person name="Chovatia M."/>
            <person name="Cooper J."/>
            <person name="Damon W."/>
            <person name="Desjardin D."/>
            <person name="Finy P."/>
            <person name="Geml J."/>
            <person name="Haridas S."/>
            <person name="Hughes K."/>
            <person name="Justo A."/>
            <person name="Karasinski D."/>
            <person name="Kautmanova I."/>
            <person name="Kiss B."/>
            <person name="Kocsube S."/>
            <person name="Kotiranta H."/>
            <person name="LaButti K.M."/>
            <person name="Lechner B.E."/>
            <person name="Liimatainen K."/>
            <person name="Lipzen A."/>
            <person name="Lukacs Z."/>
            <person name="Mihaltcheva S."/>
            <person name="Morgado L.N."/>
            <person name="Niskanen T."/>
            <person name="Noordeloos M.E."/>
            <person name="Ohm R.A."/>
            <person name="Ortiz-Santana B."/>
            <person name="Ovrebo C."/>
            <person name="Racz N."/>
            <person name="Riley R."/>
            <person name="Savchenko A."/>
            <person name="Shiryaev A."/>
            <person name="Soop K."/>
            <person name="Spirin V."/>
            <person name="Szebenyi C."/>
            <person name="Tomsovsky M."/>
            <person name="Tulloss R.E."/>
            <person name="Uehling J."/>
            <person name="Grigoriev I.V."/>
            <person name="Vagvolgyi C."/>
            <person name="Papp T."/>
            <person name="Martin F.M."/>
            <person name="Miettinen O."/>
            <person name="Hibbett D.S."/>
            <person name="Nagy L.G."/>
        </authorList>
    </citation>
    <scope>NUCLEOTIDE SEQUENCE [LARGE SCALE GENOMIC DNA]</scope>
    <source>
        <strain evidence="1 2">NL-1719</strain>
    </source>
</reference>